<dbReference type="RefSeq" id="WP_087909307.1">
    <property type="nucleotide sequence ID" value="NZ_NAIA01000003.1"/>
</dbReference>
<dbReference type="Proteomes" id="UP000196880">
    <property type="component" value="Unassembled WGS sequence"/>
</dbReference>
<accession>A0A210RVY1</accession>
<dbReference type="Pfam" id="PF18143">
    <property type="entry name" value="HAD_SAK_2"/>
    <property type="match status" value="1"/>
</dbReference>
<name>A0A210RVY1_9BURK</name>
<organism evidence="1 2">
    <name type="scientific">Polynucleobacter hirudinilacicola</name>
    <dbReference type="NCBI Taxonomy" id="1743166"/>
    <lineage>
        <taxon>Bacteria</taxon>
        <taxon>Pseudomonadati</taxon>
        <taxon>Pseudomonadota</taxon>
        <taxon>Betaproteobacteria</taxon>
        <taxon>Burkholderiales</taxon>
        <taxon>Burkholderiaceae</taxon>
        <taxon>Polynucleobacter</taxon>
    </lineage>
</organism>
<keyword evidence="2" id="KW-1185">Reference proteome</keyword>
<evidence type="ECO:0000313" key="2">
    <source>
        <dbReference type="Proteomes" id="UP000196880"/>
    </source>
</evidence>
<evidence type="ECO:0000313" key="1">
    <source>
        <dbReference type="EMBL" id="OWF65111.1"/>
    </source>
</evidence>
<proteinExistence type="predicted"/>
<gene>
    <name evidence="1" type="ORF">B6A14_04670</name>
</gene>
<comment type="caution">
    <text evidence="1">The sequence shown here is derived from an EMBL/GenBank/DDBJ whole genome shotgun (WGS) entry which is preliminary data.</text>
</comment>
<sequence>MNKLLFLDFDGVLHPTHFAGQAPFNRAHLLEKTLERSNIGIVISSSWRFTHSLEKLQKLLPNSISSLVIGVTGSPVIGKHPRYQEIMNFLQSHGSSNWKALDDSYWEFPTPCPELIRCNPNTGISEKQIQELRHWMIA</sequence>
<protein>
    <recommendedName>
        <fullName evidence="3">Hydrolase</fullName>
    </recommendedName>
</protein>
<evidence type="ECO:0008006" key="3">
    <source>
        <dbReference type="Google" id="ProtNLM"/>
    </source>
</evidence>
<dbReference type="OrthoDB" id="8773450at2"/>
<dbReference type="AlphaFoldDB" id="A0A210RVY1"/>
<reference evidence="1 2" key="1">
    <citation type="submission" date="2017-03" db="EMBL/GenBank/DDBJ databases">
        <title>New species Polynucleobacter sp. MWH-EgelM1-30-B4.</title>
        <authorList>
            <person name="Hahn M.W."/>
        </authorList>
    </citation>
    <scope>NUCLEOTIDE SEQUENCE [LARGE SCALE GENOMIC DNA]</scope>
    <source>
        <strain evidence="1 2">MWH-EgelM1-30-B4</strain>
    </source>
</reference>
<dbReference type="EMBL" id="NAIA01000003">
    <property type="protein sequence ID" value="OWF65111.1"/>
    <property type="molecule type" value="Genomic_DNA"/>
</dbReference>